<dbReference type="GO" id="GO:0004674">
    <property type="term" value="F:protein serine/threonine kinase activity"/>
    <property type="evidence" value="ECO:0007669"/>
    <property type="project" value="UniProtKB-KW"/>
</dbReference>
<dbReference type="Gene3D" id="1.10.510.10">
    <property type="entry name" value="Transferase(Phosphotransferase) domain 1"/>
    <property type="match status" value="1"/>
</dbReference>
<keyword evidence="9" id="KW-1185">Reference proteome</keyword>
<evidence type="ECO:0000313" key="8">
    <source>
        <dbReference type="EMBL" id="WVZ21458.1"/>
    </source>
</evidence>
<gene>
    <name evidence="8" type="ORF">V8G54_008780</name>
</gene>
<evidence type="ECO:0000256" key="2">
    <source>
        <dbReference type="ARBA" id="ARBA00022741"/>
    </source>
</evidence>
<keyword evidence="1" id="KW-0723">Serine/threonine-protein kinase</keyword>
<evidence type="ECO:0000256" key="6">
    <source>
        <dbReference type="SAM" id="SignalP"/>
    </source>
</evidence>
<keyword evidence="5" id="KW-0812">Transmembrane</keyword>
<keyword evidence="3 4" id="KW-0067">ATP-binding</keyword>
<dbReference type="SUPFAM" id="SSF56112">
    <property type="entry name" value="Protein kinase-like (PK-like)"/>
    <property type="match status" value="1"/>
</dbReference>
<feature type="domain" description="Protein kinase" evidence="7">
    <location>
        <begin position="1"/>
        <end position="302"/>
    </location>
</feature>
<keyword evidence="1" id="KW-0808">Transferase</keyword>
<dbReference type="InterPro" id="IPR011009">
    <property type="entry name" value="Kinase-like_dom_sf"/>
</dbReference>
<feature type="chain" id="PRO_5042859801" description="Protein kinase domain-containing protein" evidence="6">
    <location>
        <begin position="19"/>
        <end position="330"/>
    </location>
</feature>
<dbReference type="InterPro" id="IPR017441">
    <property type="entry name" value="Protein_kinase_ATP_BS"/>
</dbReference>
<evidence type="ECO:0000259" key="7">
    <source>
        <dbReference type="PROSITE" id="PS50011"/>
    </source>
</evidence>
<protein>
    <recommendedName>
        <fullName evidence="7">Protein kinase domain-containing protein</fullName>
    </recommendedName>
</protein>
<organism evidence="8 9">
    <name type="scientific">Vigna mungo</name>
    <name type="common">Black gram</name>
    <name type="synonym">Phaseolus mungo</name>
    <dbReference type="NCBI Taxonomy" id="3915"/>
    <lineage>
        <taxon>Eukaryota</taxon>
        <taxon>Viridiplantae</taxon>
        <taxon>Streptophyta</taxon>
        <taxon>Embryophyta</taxon>
        <taxon>Tracheophyta</taxon>
        <taxon>Spermatophyta</taxon>
        <taxon>Magnoliopsida</taxon>
        <taxon>eudicotyledons</taxon>
        <taxon>Gunneridae</taxon>
        <taxon>Pentapetalae</taxon>
        <taxon>rosids</taxon>
        <taxon>fabids</taxon>
        <taxon>Fabales</taxon>
        <taxon>Fabaceae</taxon>
        <taxon>Papilionoideae</taxon>
        <taxon>50 kb inversion clade</taxon>
        <taxon>NPAAA clade</taxon>
        <taxon>indigoferoid/millettioid clade</taxon>
        <taxon>Phaseoleae</taxon>
        <taxon>Vigna</taxon>
    </lineage>
</organism>
<dbReference type="PANTHER" id="PTHR47989">
    <property type="entry name" value="OS01G0750732 PROTEIN"/>
    <property type="match status" value="1"/>
</dbReference>
<dbReference type="AlphaFoldDB" id="A0AAQ3P7U1"/>
<evidence type="ECO:0000256" key="5">
    <source>
        <dbReference type="SAM" id="Phobius"/>
    </source>
</evidence>
<dbReference type="EMBL" id="CP144699">
    <property type="protein sequence ID" value="WVZ21458.1"/>
    <property type="molecule type" value="Genomic_DNA"/>
</dbReference>
<keyword evidence="5" id="KW-0472">Membrane</keyword>
<accession>A0AAQ3P7U1</accession>
<dbReference type="Pfam" id="PF00069">
    <property type="entry name" value="Pkinase"/>
    <property type="match status" value="1"/>
</dbReference>
<dbReference type="FunFam" id="1.10.510.10:FF:000223">
    <property type="entry name" value="probable receptor-like protein kinase At1g80640"/>
    <property type="match status" value="1"/>
</dbReference>
<dbReference type="GO" id="GO:0005524">
    <property type="term" value="F:ATP binding"/>
    <property type="evidence" value="ECO:0007669"/>
    <property type="project" value="UniProtKB-UniRule"/>
</dbReference>
<feature type="binding site" evidence="4">
    <location>
        <position position="158"/>
    </location>
    <ligand>
        <name>ATP</name>
        <dbReference type="ChEBI" id="CHEBI:30616"/>
    </ligand>
</feature>
<keyword evidence="6" id="KW-0732">Signal</keyword>
<feature type="signal peptide" evidence="6">
    <location>
        <begin position="1"/>
        <end position="18"/>
    </location>
</feature>
<keyword evidence="1" id="KW-0418">Kinase</keyword>
<evidence type="ECO:0000313" key="9">
    <source>
        <dbReference type="Proteomes" id="UP001374535"/>
    </source>
</evidence>
<dbReference type="PANTHER" id="PTHR47989:SF27">
    <property type="entry name" value="PROTEIN KINASE DOMAIN-CONTAINING PROTEIN"/>
    <property type="match status" value="1"/>
</dbReference>
<dbReference type="PROSITE" id="PS00107">
    <property type="entry name" value="PROTEIN_KINASE_ATP"/>
    <property type="match status" value="1"/>
</dbReference>
<dbReference type="InterPro" id="IPR000719">
    <property type="entry name" value="Prot_kinase_dom"/>
</dbReference>
<evidence type="ECO:0000256" key="4">
    <source>
        <dbReference type="PROSITE-ProRule" id="PRU10141"/>
    </source>
</evidence>
<keyword evidence="5" id="KW-1133">Transmembrane helix</keyword>
<name>A0AAQ3P7U1_VIGMU</name>
<feature type="transmembrane region" description="Helical" evidence="5">
    <location>
        <begin position="45"/>
        <end position="69"/>
    </location>
</feature>
<reference evidence="8 9" key="1">
    <citation type="journal article" date="2023" name="Life. Sci Alliance">
        <title>Evolutionary insights into 3D genome organization and epigenetic landscape of Vigna mungo.</title>
        <authorList>
            <person name="Junaid A."/>
            <person name="Singh B."/>
            <person name="Bhatia S."/>
        </authorList>
    </citation>
    <scope>NUCLEOTIDE SEQUENCE [LARGE SCALE GENOMIC DNA]</scope>
    <source>
        <strain evidence="8">Urdbean</strain>
    </source>
</reference>
<sequence length="330" mass="36549">MKKNLPFVFILLLHYVAAADPPASSPQLPPDFSPGEEQHHLHKKMLVAIVVATISLAALIFGFLCFWIYHTKCPTKSKTKKVQTPGPDAERGITLVPFLSRFSSIKIVGMKESVPIVDYKQIEKTTNNFQESNILGEGGFGCVYKARLDHNLDVAVKKLHCETQHAEREFELSDFGLAITDGSQSKKNIKLSGTLGYVAPEYLLDGKLSDKSDVYAFGVVLLELLLGRKPVEKLAPTQCQSIVTWAMPQLTDRAKLPNIVDPVIKDTMDHKHLYQVAAVAVLCVQPEPSYRPLITDVLHSLIPLVPIELGGTLRVSQVRQHTSLAVNSRH</sequence>
<dbReference type="Proteomes" id="UP001374535">
    <property type="component" value="Chromosome 2"/>
</dbReference>
<evidence type="ECO:0000256" key="3">
    <source>
        <dbReference type="ARBA" id="ARBA00022840"/>
    </source>
</evidence>
<dbReference type="PROSITE" id="PS50011">
    <property type="entry name" value="PROTEIN_KINASE_DOM"/>
    <property type="match status" value="1"/>
</dbReference>
<dbReference type="Gene3D" id="3.30.200.20">
    <property type="entry name" value="Phosphorylase Kinase, domain 1"/>
    <property type="match status" value="1"/>
</dbReference>
<keyword evidence="2 4" id="KW-0547">Nucleotide-binding</keyword>
<evidence type="ECO:0000256" key="1">
    <source>
        <dbReference type="ARBA" id="ARBA00022527"/>
    </source>
</evidence>
<proteinExistence type="predicted"/>